<evidence type="ECO:0000313" key="4">
    <source>
        <dbReference type="Proteomes" id="UP000315364"/>
    </source>
</evidence>
<organism evidence="3 4">
    <name type="scientific">Devosia ginsengisoli</name>
    <dbReference type="NCBI Taxonomy" id="400770"/>
    <lineage>
        <taxon>Bacteria</taxon>
        <taxon>Pseudomonadati</taxon>
        <taxon>Pseudomonadota</taxon>
        <taxon>Alphaproteobacteria</taxon>
        <taxon>Hyphomicrobiales</taxon>
        <taxon>Devosiaceae</taxon>
        <taxon>Devosia</taxon>
    </lineage>
</organism>
<keyword evidence="1" id="KW-1133">Transmembrane helix</keyword>
<evidence type="ECO:0000259" key="2">
    <source>
        <dbReference type="Pfam" id="PF07331"/>
    </source>
</evidence>
<protein>
    <submittedName>
        <fullName evidence="3">Tripartite tricarboxylate transporter TctB family protein</fullName>
    </submittedName>
</protein>
<gene>
    <name evidence="3" type="ORF">FPZ08_06335</name>
</gene>
<reference evidence="3 4" key="1">
    <citation type="submission" date="2019-07" db="EMBL/GenBank/DDBJ databases">
        <title>Full genome sequence of Devosia sp. Gsoil 520.</title>
        <authorList>
            <person name="Im W.-T."/>
        </authorList>
    </citation>
    <scope>NUCLEOTIDE SEQUENCE [LARGE SCALE GENOMIC DNA]</scope>
    <source>
        <strain evidence="3 4">Gsoil 520</strain>
    </source>
</reference>
<keyword evidence="1" id="KW-0472">Membrane</keyword>
<name>A0A5B8LR21_9HYPH</name>
<dbReference type="OrthoDB" id="8410188at2"/>
<feature type="transmembrane region" description="Helical" evidence="1">
    <location>
        <begin position="50"/>
        <end position="68"/>
    </location>
</feature>
<dbReference type="InterPro" id="IPR009936">
    <property type="entry name" value="DUF1468"/>
</dbReference>
<dbReference type="AlphaFoldDB" id="A0A5B8LR21"/>
<dbReference type="Proteomes" id="UP000315364">
    <property type="component" value="Chromosome"/>
</dbReference>
<sequence length="164" mass="17302">MSSPRTPECRALTIHSDLLAALIFLAFGVVAITIGYGYGFGSLGALGSGAMPMLVGAGLCITGVAQLLQTAAARRTGQQFVSAFPTRELRPLLLILVALLAFGLLIDRLGLLPALAALVGISWFADTGGRKREMLAVLVCVVALIVAIFQFGLGIPFRLVTWRF</sequence>
<dbReference type="KEGG" id="dea:FPZ08_06335"/>
<accession>A0A5B8LR21</accession>
<dbReference type="Pfam" id="PF07331">
    <property type="entry name" value="TctB"/>
    <property type="match status" value="1"/>
</dbReference>
<dbReference type="EMBL" id="CP042304">
    <property type="protein sequence ID" value="QDZ10401.1"/>
    <property type="molecule type" value="Genomic_DNA"/>
</dbReference>
<proteinExistence type="predicted"/>
<feature type="transmembrane region" description="Helical" evidence="1">
    <location>
        <begin position="12"/>
        <end position="38"/>
    </location>
</feature>
<feature type="domain" description="DUF1468" evidence="2">
    <location>
        <begin position="19"/>
        <end position="157"/>
    </location>
</feature>
<keyword evidence="1" id="KW-0812">Transmembrane</keyword>
<evidence type="ECO:0000256" key="1">
    <source>
        <dbReference type="SAM" id="Phobius"/>
    </source>
</evidence>
<evidence type="ECO:0000313" key="3">
    <source>
        <dbReference type="EMBL" id="QDZ10401.1"/>
    </source>
</evidence>
<feature type="transmembrane region" description="Helical" evidence="1">
    <location>
        <begin position="89"/>
        <end position="106"/>
    </location>
</feature>
<keyword evidence="4" id="KW-1185">Reference proteome</keyword>
<feature type="transmembrane region" description="Helical" evidence="1">
    <location>
        <begin position="135"/>
        <end position="157"/>
    </location>
</feature>